<comment type="caution">
    <text evidence="12">The sequence shown here is derived from an EMBL/GenBank/DDBJ whole genome shotgun (WGS) entry which is preliminary data.</text>
</comment>
<organism evidence="12 13">
    <name type="scientific">Tachysurus vachellii</name>
    <name type="common">Darkbarbel catfish</name>
    <name type="synonym">Pelteobagrus vachellii</name>
    <dbReference type="NCBI Taxonomy" id="175792"/>
    <lineage>
        <taxon>Eukaryota</taxon>
        <taxon>Metazoa</taxon>
        <taxon>Chordata</taxon>
        <taxon>Craniata</taxon>
        <taxon>Vertebrata</taxon>
        <taxon>Euteleostomi</taxon>
        <taxon>Actinopterygii</taxon>
        <taxon>Neopterygii</taxon>
        <taxon>Teleostei</taxon>
        <taxon>Ostariophysi</taxon>
        <taxon>Siluriformes</taxon>
        <taxon>Bagridae</taxon>
        <taxon>Tachysurus</taxon>
    </lineage>
</organism>
<evidence type="ECO:0000256" key="8">
    <source>
        <dbReference type="PROSITE-ProRule" id="PRU00023"/>
    </source>
</evidence>
<evidence type="ECO:0000256" key="7">
    <source>
        <dbReference type="ARBA" id="ARBA00023180"/>
    </source>
</evidence>
<name>A0AA88MGY6_TACVA</name>
<dbReference type="Pfam" id="PF00023">
    <property type="entry name" value="Ank"/>
    <property type="match status" value="1"/>
</dbReference>
<feature type="repeat" description="ANK" evidence="8">
    <location>
        <begin position="85"/>
        <end position="117"/>
    </location>
</feature>
<feature type="compositionally biased region" description="Basic residues" evidence="10">
    <location>
        <begin position="499"/>
        <end position="509"/>
    </location>
</feature>
<keyword evidence="8" id="KW-0040">ANK repeat</keyword>
<dbReference type="EMBL" id="JAVHJS010000014">
    <property type="protein sequence ID" value="KAK2836453.1"/>
    <property type="molecule type" value="Genomic_DNA"/>
</dbReference>
<dbReference type="PANTHER" id="PTHR24150">
    <property type="entry name" value="ANKYRIN REPEAT AND MYND DOMAIN-CONTAINING PROTEIN 2"/>
    <property type="match status" value="1"/>
</dbReference>
<dbReference type="PANTHER" id="PTHR24150:SF8">
    <property type="entry name" value="ANKYRIN REPEAT AND MYND DOMAIN-CONTAINING PROTEIN 2"/>
    <property type="match status" value="1"/>
</dbReference>
<evidence type="ECO:0000313" key="12">
    <source>
        <dbReference type="EMBL" id="KAK2836453.1"/>
    </source>
</evidence>
<feature type="repeat" description="ANK" evidence="8">
    <location>
        <begin position="51"/>
        <end position="83"/>
    </location>
</feature>
<dbReference type="Gene3D" id="2.10.90.10">
    <property type="entry name" value="Cystine-knot cytokines"/>
    <property type="match status" value="1"/>
</dbReference>
<comment type="subcellular location">
    <subcellularLocation>
        <location evidence="1">Secreted</location>
    </subcellularLocation>
</comment>
<dbReference type="FunFam" id="1.25.40.20:FF:000182">
    <property type="entry name" value="Ankyrin repeat and MYND domain containing 2a"/>
    <property type="match status" value="1"/>
</dbReference>
<feature type="region of interest" description="Disordered" evidence="10">
    <location>
        <begin position="363"/>
        <end position="394"/>
    </location>
</feature>
<keyword evidence="13" id="KW-1185">Reference proteome</keyword>
<feature type="domain" description="CTCK" evidence="11">
    <location>
        <begin position="398"/>
        <end position="489"/>
    </location>
</feature>
<keyword evidence="6" id="KW-1015">Disulfide bond</keyword>
<keyword evidence="4" id="KW-0879">Wnt signaling pathway</keyword>
<dbReference type="InterPro" id="IPR002110">
    <property type="entry name" value="Ankyrin_rpt"/>
</dbReference>
<dbReference type="InterPro" id="IPR036770">
    <property type="entry name" value="Ankyrin_rpt-contain_sf"/>
</dbReference>
<dbReference type="GO" id="GO:0016055">
    <property type="term" value="P:Wnt signaling pathway"/>
    <property type="evidence" value="ECO:0007669"/>
    <property type="project" value="UniProtKB-KW"/>
</dbReference>
<evidence type="ECO:0000313" key="13">
    <source>
        <dbReference type="Proteomes" id="UP001187315"/>
    </source>
</evidence>
<dbReference type="PROSITE" id="PS50297">
    <property type="entry name" value="ANK_REP_REGION"/>
    <property type="match status" value="2"/>
</dbReference>
<keyword evidence="7" id="KW-0325">Glycoprotein</keyword>
<evidence type="ECO:0000256" key="6">
    <source>
        <dbReference type="ARBA" id="ARBA00023157"/>
    </source>
</evidence>
<gene>
    <name evidence="12" type="ORF">Q7C36_014322</name>
</gene>
<accession>A0AA88MGY6</accession>
<dbReference type="InterPro" id="IPR008835">
    <property type="entry name" value="Sclerostin/SOSTDC1"/>
</dbReference>
<dbReference type="InterPro" id="IPR006207">
    <property type="entry name" value="Cys_knot_C"/>
</dbReference>
<feature type="region of interest" description="Disordered" evidence="10">
    <location>
        <begin position="493"/>
        <end position="519"/>
    </location>
</feature>
<evidence type="ECO:0000256" key="9">
    <source>
        <dbReference type="PROSITE-ProRule" id="PRU00039"/>
    </source>
</evidence>
<keyword evidence="3" id="KW-0964">Secreted</keyword>
<dbReference type="Proteomes" id="UP001187315">
    <property type="component" value="Unassembled WGS sequence"/>
</dbReference>
<protein>
    <recommendedName>
        <fullName evidence="11">CTCK domain-containing protein</fullName>
    </recommendedName>
</protein>
<evidence type="ECO:0000256" key="10">
    <source>
        <dbReference type="SAM" id="MobiDB-lite"/>
    </source>
</evidence>
<evidence type="ECO:0000259" key="11">
    <source>
        <dbReference type="PROSITE" id="PS01225"/>
    </source>
</evidence>
<dbReference type="InterPro" id="IPR052452">
    <property type="entry name" value="Ankyrin-MYND_dom_contain_2"/>
</dbReference>
<evidence type="ECO:0000256" key="4">
    <source>
        <dbReference type="ARBA" id="ARBA00022687"/>
    </source>
</evidence>
<evidence type="ECO:0000256" key="1">
    <source>
        <dbReference type="ARBA" id="ARBA00004613"/>
    </source>
</evidence>
<evidence type="ECO:0000256" key="3">
    <source>
        <dbReference type="ARBA" id="ARBA00022525"/>
    </source>
</evidence>
<feature type="compositionally biased region" description="Polar residues" evidence="10">
    <location>
        <begin position="510"/>
        <end position="519"/>
    </location>
</feature>
<dbReference type="PROSITE" id="PS01225">
    <property type="entry name" value="CTCK_2"/>
    <property type="match status" value="1"/>
</dbReference>
<dbReference type="InterPro" id="IPR029034">
    <property type="entry name" value="Cystine-knot_cytokine"/>
</dbReference>
<feature type="compositionally biased region" description="Polar residues" evidence="10">
    <location>
        <begin position="363"/>
        <end position="375"/>
    </location>
</feature>
<dbReference type="Pfam" id="PF12796">
    <property type="entry name" value="Ank_2"/>
    <property type="match status" value="1"/>
</dbReference>
<proteinExistence type="inferred from homology"/>
<evidence type="ECO:0000256" key="5">
    <source>
        <dbReference type="ARBA" id="ARBA00022729"/>
    </source>
</evidence>
<comment type="similarity">
    <text evidence="2">Belongs to the sclerostin family.</text>
</comment>
<dbReference type="AlphaFoldDB" id="A0AA88MGY6"/>
<sequence>MTTQENTAKTKRGDLTSAEKEMLQVAAAGDVQEATRLLNSKEVRVNCLDENGMTPLMHAAYKGQADLCRLLLQHGADVNCNEHEYGYTALMFASLSGNAEITWMMLDAGAETDLVNSVGRTAAQMAAFVGQHDCVTVINNFFSRTRLEYYTRPQGLEKEPILPPKLAGPLHKIIMNTNLNPVKMVMMVKESPLLVDVVALEKCYHVMDLLCEQCVKQQDMNEVLAMKMHYISCVLQKCLAFLQERDDKLDALLKSLLKGRDGDGFPQYQEKFIRDCIRKFPYCEATLLHQLVENIAPVEIGHSPTAYSVLTQALTGQMALMDTEFCATCGERGADEKCLFCEMGCYGVQNGATELSDGIVPSSLQESQTNGSVSVNEARGGGRRAENTAQREQNQLGCRELRSTKYISDGQCTSLKAVNELVCAGECLPAHLLPNWIGGGYWARRDVSEWRCVNEHVRTQRVKLWCRDGSTRTYKIAAVTSCTCKRYTRQHNESELKPSSKKYTSKKSRGANTEAQSMV</sequence>
<keyword evidence="5" id="KW-0732">Signal</keyword>
<dbReference type="Gene3D" id="1.25.40.20">
    <property type="entry name" value="Ankyrin repeat-containing domain"/>
    <property type="match status" value="1"/>
</dbReference>
<reference evidence="12" key="1">
    <citation type="submission" date="2023-08" db="EMBL/GenBank/DDBJ databases">
        <title>Pelteobagrus vachellii genome.</title>
        <authorList>
            <person name="Liu H."/>
        </authorList>
    </citation>
    <scope>NUCLEOTIDE SEQUENCE</scope>
    <source>
        <strain evidence="12">PRFRI_2022a</strain>
        <tissue evidence="12">Muscle</tissue>
    </source>
</reference>
<dbReference type="GO" id="GO:0005615">
    <property type="term" value="C:extracellular space"/>
    <property type="evidence" value="ECO:0007669"/>
    <property type="project" value="InterPro"/>
</dbReference>
<dbReference type="PROSITE" id="PS50088">
    <property type="entry name" value="ANK_REPEAT"/>
    <property type="match status" value="2"/>
</dbReference>
<comment type="caution">
    <text evidence="9">Lacks conserved residue(s) required for the propagation of feature annotation.</text>
</comment>
<dbReference type="SMART" id="SM00248">
    <property type="entry name" value="ANK"/>
    <property type="match status" value="3"/>
</dbReference>
<evidence type="ECO:0000256" key="2">
    <source>
        <dbReference type="ARBA" id="ARBA00007850"/>
    </source>
</evidence>
<dbReference type="SUPFAM" id="SSF48403">
    <property type="entry name" value="Ankyrin repeat"/>
    <property type="match status" value="1"/>
</dbReference>
<dbReference type="Pfam" id="PF05463">
    <property type="entry name" value="Sclerostin"/>
    <property type="match status" value="1"/>
</dbReference>